<organism evidence="2 3">
    <name type="scientific">Saccharothrix yanglingensis</name>
    <dbReference type="NCBI Taxonomy" id="659496"/>
    <lineage>
        <taxon>Bacteria</taxon>
        <taxon>Bacillati</taxon>
        <taxon>Actinomycetota</taxon>
        <taxon>Actinomycetes</taxon>
        <taxon>Pseudonocardiales</taxon>
        <taxon>Pseudonocardiaceae</taxon>
        <taxon>Saccharothrix</taxon>
    </lineage>
</organism>
<dbReference type="Proteomes" id="UP001225605">
    <property type="component" value="Unassembled WGS sequence"/>
</dbReference>
<proteinExistence type="predicted"/>
<evidence type="ECO:0000256" key="1">
    <source>
        <dbReference type="SAM" id="Phobius"/>
    </source>
</evidence>
<reference evidence="2 3" key="1">
    <citation type="submission" date="2017-06" db="EMBL/GenBank/DDBJ databases">
        <title>Cultured bacterium strain Saccharothrix yanglingensis Hhs.015.</title>
        <authorList>
            <person name="Xia Y."/>
        </authorList>
    </citation>
    <scope>NUCLEOTIDE SEQUENCE [LARGE SCALE GENOMIC DNA]</scope>
    <source>
        <strain evidence="2 3">Hhs.015</strain>
    </source>
</reference>
<keyword evidence="1" id="KW-1133">Transmembrane helix</keyword>
<evidence type="ECO:0008006" key="4">
    <source>
        <dbReference type="Google" id="ProtNLM"/>
    </source>
</evidence>
<accession>A0ABU0X5Q5</accession>
<name>A0ABU0X5Q5_9PSEU</name>
<keyword evidence="1" id="KW-0812">Transmembrane</keyword>
<evidence type="ECO:0000313" key="3">
    <source>
        <dbReference type="Proteomes" id="UP001225605"/>
    </source>
</evidence>
<feature type="transmembrane region" description="Helical" evidence="1">
    <location>
        <begin position="36"/>
        <end position="57"/>
    </location>
</feature>
<keyword evidence="1" id="KW-0472">Membrane</keyword>
<protein>
    <recommendedName>
        <fullName evidence="4">DUF4232 domain-containing protein</fullName>
    </recommendedName>
</protein>
<comment type="caution">
    <text evidence="2">The sequence shown here is derived from an EMBL/GenBank/DDBJ whole genome shotgun (WGS) entry which is preliminary data.</text>
</comment>
<gene>
    <name evidence="2" type="ORF">CKY47_23710</name>
</gene>
<sequence length="285" mass="29146">MNSTLPPARDLPPGRRAEIRAELERAVSRGARRLRYAPLVAAGLAAAAVVALVAVIAPGQRSGGAEVAADPTTTAATTTAATTAAKLPGADPVVTGLTPERIAEVEEGCRAIAGVRGTPRLYQYAPRAGGDFALVLTEDSALDCTVDGPGMPFNSGLRSGFDLGTLVGPVSVDLNGGRAGGDVPGNKAQYRGQAGAEFVAGRVTADVASVTWEQRGETVSATVANGTFVAYLEHPSTWEIPNDFTLGEVRAHDASGRLLGGFDPAGRGTWCAADPAPCGAGTRWR</sequence>
<evidence type="ECO:0000313" key="2">
    <source>
        <dbReference type="EMBL" id="MDQ2586937.1"/>
    </source>
</evidence>
<keyword evidence="3" id="KW-1185">Reference proteome</keyword>
<dbReference type="RefSeq" id="WP_306748316.1">
    <property type="nucleotide sequence ID" value="NZ_NSDM01000011.1"/>
</dbReference>
<dbReference type="EMBL" id="NSDM01000011">
    <property type="protein sequence ID" value="MDQ2586937.1"/>
    <property type="molecule type" value="Genomic_DNA"/>
</dbReference>